<dbReference type="EMBL" id="BAAABM010000037">
    <property type="protein sequence ID" value="GAA0348845.1"/>
    <property type="molecule type" value="Genomic_DNA"/>
</dbReference>
<evidence type="ECO:0000313" key="11">
    <source>
        <dbReference type="Proteomes" id="UP001501822"/>
    </source>
</evidence>
<dbReference type="Pfam" id="PF09594">
    <property type="entry name" value="GT87"/>
    <property type="match status" value="1"/>
</dbReference>
<feature type="transmembrane region" description="Helical" evidence="9">
    <location>
        <begin position="201"/>
        <end position="219"/>
    </location>
</feature>
<feature type="transmembrane region" description="Helical" evidence="9">
    <location>
        <begin position="173"/>
        <end position="194"/>
    </location>
</feature>
<keyword evidence="2" id="KW-1003">Cell membrane</keyword>
<feature type="transmembrane region" description="Helical" evidence="9">
    <location>
        <begin position="95"/>
        <end position="113"/>
    </location>
</feature>
<feature type="transmembrane region" description="Helical" evidence="9">
    <location>
        <begin position="12"/>
        <end position="32"/>
    </location>
</feature>
<evidence type="ECO:0000256" key="5">
    <source>
        <dbReference type="ARBA" id="ARBA00022989"/>
    </source>
</evidence>
<evidence type="ECO:0000256" key="4">
    <source>
        <dbReference type="ARBA" id="ARBA00022692"/>
    </source>
</evidence>
<evidence type="ECO:0000256" key="3">
    <source>
        <dbReference type="ARBA" id="ARBA00022679"/>
    </source>
</evidence>
<evidence type="ECO:0000256" key="6">
    <source>
        <dbReference type="ARBA" id="ARBA00023136"/>
    </source>
</evidence>
<evidence type="ECO:0000256" key="9">
    <source>
        <dbReference type="SAM" id="Phobius"/>
    </source>
</evidence>
<sequence length="416" mass="45307">MAERRTKREIAMAVAGLAIVVAAVGPLALHWLTNPADQRMVDLDVYRSGGQAVLRGAPVYDFLTQPPQLLPFTYPPFAVLLAIPLALLPWAAAQWVWAGLILFALTVTVRYAFRPLLQRFPGWAPVLTGILVAVCAYPMPLRDQFRFGQVDVFLMAMCVADCAAPRTRWPRGLLVGLATAIKLVPGVFIIYFLVMGRRREAVNAIAGAAVVSLGTFLLLPADSADYWFGALFDSERLGSNTATTNQSIRGMLLRAALPDSVAAVLWLACAALIAWVGFRAARRTARAGDEIGAIAIIGLVQVLVSPVSWIHHLAWLVVVLGALTGTGRRRKAFAFAVGVWLFYVLTIPWWGIDLLAYHIGPRPVGRVVQDAYGLGALALLFVFHRRRPSGAIPEPESESDRVDASRDEPRVGTLRS</sequence>
<gene>
    <name evidence="10" type="ORF">GCM10010151_43250</name>
</gene>
<comment type="similarity">
    <text evidence="7">Belongs to the glycosyltransferase 87 family.</text>
</comment>
<organism evidence="10 11">
    <name type="scientific">Actinoallomurus spadix</name>
    <dbReference type="NCBI Taxonomy" id="79912"/>
    <lineage>
        <taxon>Bacteria</taxon>
        <taxon>Bacillati</taxon>
        <taxon>Actinomycetota</taxon>
        <taxon>Actinomycetes</taxon>
        <taxon>Streptosporangiales</taxon>
        <taxon>Thermomonosporaceae</taxon>
        <taxon>Actinoallomurus</taxon>
    </lineage>
</organism>
<protein>
    <recommendedName>
        <fullName evidence="12">Alpha-1,2-mannosyltransferase</fullName>
    </recommendedName>
</protein>
<comment type="subcellular location">
    <subcellularLocation>
        <location evidence="1">Cell membrane</location>
        <topology evidence="1">Multi-pass membrane protein</topology>
    </subcellularLocation>
</comment>
<accession>A0ABP3GQ63</accession>
<evidence type="ECO:0000313" key="10">
    <source>
        <dbReference type="EMBL" id="GAA0348845.1"/>
    </source>
</evidence>
<evidence type="ECO:0000256" key="8">
    <source>
        <dbReference type="SAM" id="MobiDB-lite"/>
    </source>
</evidence>
<keyword evidence="5 9" id="KW-1133">Transmembrane helix</keyword>
<feature type="transmembrane region" description="Helical" evidence="9">
    <location>
        <begin position="332"/>
        <end position="352"/>
    </location>
</feature>
<evidence type="ECO:0000256" key="1">
    <source>
        <dbReference type="ARBA" id="ARBA00004651"/>
    </source>
</evidence>
<name>A0ABP3GQ63_9ACTN</name>
<reference evidence="11" key="1">
    <citation type="journal article" date="2019" name="Int. J. Syst. Evol. Microbiol.">
        <title>The Global Catalogue of Microorganisms (GCM) 10K type strain sequencing project: providing services to taxonomists for standard genome sequencing and annotation.</title>
        <authorList>
            <consortium name="The Broad Institute Genomics Platform"/>
            <consortium name="The Broad Institute Genome Sequencing Center for Infectious Disease"/>
            <person name="Wu L."/>
            <person name="Ma J."/>
        </authorList>
    </citation>
    <scope>NUCLEOTIDE SEQUENCE [LARGE SCALE GENOMIC DNA]</scope>
    <source>
        <strain evidence="11">JCM 3146</strain>
    </source>
</reference>
<feature type="region of interest" description="Disordered" evidence="8">
    <location>
        <begin position="390"/>
        <end position="416"/>
    </location>
</feature>
<feature type="transmembrane region" description="Helical" evidence="9">
    <location>
        <begin position="285"/>
        <end position="303"/>
    </location>
</feature>
<evidence type="ECO:0000256" key="7">
    <source>
        <dbReference type="ARBA" id="ARBA00024033"/>
    </source>
</evidence>
<keyword evidence="6 9" id="KW-0472">Membrane</keyword>
<feature type="transmembrane region" description="Helical" evidence="9">
    <location>
        <begin position="119"/>
        <end position="138"/>
    </location>
</feature>
<dbReference type="Proteomes" id="UP001501822">
    <property type="component" value="Unassembled WGS sequence"/>
</dbReference>
<dbReference type="RefSeq" id="WP_252801607.1">
    <property type="nucleotide sequence ID" value="NZ_BAAABM010000037.1"/>
</dbReference>
<proteinExistence type="inferred from homology"/>
<dbReference type="InterPro" id="IPR018584">
    <property type="entry name" value="GT87"/>
</dbReference>
<keyword evidence="3" id="KW-0808">Transferase</keyword>
<feature type="transmembrane region" description="Helical" evidence="9">
    <location>
        <begin position="260"/>
        <end position="278"/>
    </location>
</feature>
<keyword evidence="11" id="KW-1185">Reference proteome</keyword>
<evidence type="ECO:0000256" key="2">
    <source>
        <dbReference type="ARBA" id="ARBA00022475"/>
    </source>
</evidence>
<evidence type="ECO:0008006" key="12">
    <source>
        <dbReference type="Google" id="ProtNLM"/>
    </source>
</evidence>
<keyword evidence="4 9" id="KW-0812">Transmembrane</keyword>
<comment type="caution">
    <text evidence="10">The sequence shown here is derived from an EMBL/GenBank/DDBJ whole genome shotgun (WGS) entry which is preliminary data.</text>
</comment>
<feature type="compositionally biased region" description="Basic and acidic residues" evidence="8">
    <location>
        <begin position="398"/>
        <end position="410"/>
    </location>
</feature>